<organism evidence="2">
    <name type="scientific">viral metagenome</name>
    <dbReference type="NCBI Taxonomy" id="1070528"/>
    <lineage>
        <taxon>unclassified sequences</taxon>
        <taxon>metagenomes</taxon>
        <taxon>organismal metagenomes</taxon>
    </lineage>
</organism>
<accession>A0A6C0AIB7</accession>
<reference evidence="2" key="1">
    <citation type="journal article" date="2020" name="Nature">
        <title>Giant virus diversity and host interactions through global metagenomics.</title>
        <authorList>
            <person name="Schulz F."/>
            <person name="Roux S."/>
            <person name="Paez-Espino D."/>
            <person name="Jungbluth S."/>
            <person name="Walsh D.A."/>
            <person name="Denef V.J."/>
            <person name="McMahon K.D."/>
            <person name="Konstantinidis K.T."/>
            <person name="Eloe-Fadrosh E.A."/>
            <person name="Kyrpides N.C."/>
            <person name="Woyke T."/>
        </authorList>
    </citation>
    <scope>NUCLEOTIDE SEQUENCE</scope>
    <source>
        <strain evidence="2">GVMAG-S-1035237-23</strain>
    </source>
</reference>
<evidence type="ECO:0000256" key="1">
    <source>
        <dbReference type="SAM" id="MobiDB-lite"/>
    </source>
</evidence>
<evidence type="ECO:0000313" key="2">
    <source>
        <dbReference type="EMBL" id="QHS79557.1"/>
    </source>
</evidence>
<dbReference type="AlphaFoldDB" id="A0A6C0AIB7"/>
<feature type="compositionally biased region" description="Basic residues" evidence="1">
    <location>
        <begin position="74"/>
        <end position="91"/>
    </location>
</feature>
<name>A0A6C0AIB7_9ZZZZ</name>
<feature type="region of interest" description="Disordered" evidence="1">
    <location>
        <begin position="64"/>
        <end position="97"/>
    </location>
</feature>
<feature type="region of interest" description="Disordered" evidence="1">
    <location>
        <begin position="1"/>
        <end position="34"/>
    </location>
</feature>
<dbReference type="EMBL" id="MN740647">
    <property type="protein sequence ID" value="QHS79557.1"/>
    <property type="molecule type" value="Genomic_DNA"/>
</dbReference>
<feature type="compositionally biased region" description="Low complexity" evidence="1">
    <location>
        <begin position="1"/>
        <end position="23"/>
    </location>
</feature>
<feature type="compositionally biased region" description="Basic residues" evidence="1">
    <location>
        <begin position="24"/>
        <end position="34"/>
    </location>
</feature>
<proteinExistence type="predicted"/>
<sequence length="97" mass="10015">MLAHAAPAPAGGSAAALAPAAVGGRRRKSVRKVSAKKIRATLRGLGLKPKGRVVLKGGDVPAEGEAAEAMDAGRRRKSARKGGKKSRKTGLRRMFGF</sequence>
<protein>
    <submittedName>
        <fullName evidence="2">Uncharacterized protein</fullName>
    </submittedName>
</protein>